<dbReference type="SMART" id="SM00355">
    <property type="entry name" value="ZnF_C2H2"/>
    <property type="match status" value="7"/>
</dbReference>
<dbReference type="PANTHER" id="PTHR24379">
    <property type="entry name" value="KRAB AND ZINC FINGER DOMAIN-CONTAINING"/>
    <property type="match status" value="1"/>
</dbReference>
<dbReference type="Pfam" id="PF00096">
    <property type="entry name" value="zf-C2H2"/>
    <property type="match status" value="3"/>
</dbReference>
<dbReference type="EMBL" id="KQ981606">
    <property type="protein sequence ID" value="KYN39539.1"/>
    <property type="molecule type" value="Genomic_DNA"/>
</dbReference>
<dbReference type="InterPro" id="IPR013087">
    <property type="entry name" value="Znf_C2H2_type"/>
</dbReference>
<dbReference type="InterPro" id="IPR036236">
    <property type="entry name" value="Znf_C2H2_sf"/>
</dbReference>
<keyword evidence="4 7" id="KW-0863">Zinc-finger</keyword>
<evidence type="ECO:0000256" key="8">
    <source>
        <dbReference type="SAM" id="MobiDB-lite"/>
    </source>
</evidence>
<evidence type="ECO:0000256" key="2">
    <source>
        <dbReference type="ARBA" id="ARBA00022723"/>
    </source>
</evidence>
<feature type="domain" description="C2H2-type" evidence="9">
    <location>
        <begin position="204"/>
        <end position="227"/>
    </location>
</feature>
<dbReference type="Proteomes" id="UP000078541">
    <property type="component" value="Unassembled WGS sequence"/>
</dbReference>
<keyword evidence="11" id="KW-1185">Reference proteome</keyword>
<accession>A0A195FHR4</accession>
<reference evidence="10 11" key="1">
    <citation type="submission" date="2016-03" db="EMBL/GenBank/DDBJ databases">
        <title>Trachymyrmex septentrionalis WGS genome.</title>
        <authorList>
            <person name="Nygaard S."/>
            <person name="Hu H."/>
            <person name="Boomsma J."/>
            <person name="Zhang G."/>
        </authorList>
    </citation>
    <scope>NUCLEOTIDE SEQUENCE [LARGE SCALE GENOMIC DNA]</scope>
    <source>
        <strain evidence="10">Tsep2-gDNA-1</strain>
        <tissue evidence="10">Whole body</tissue>
    </source>
</reference>
<feature type="compositionally biased region" description="Polar residues" evidence="8">
    <location>
        <begin position="65"/>
        <end position="78"/>
    </location>
</feature>
<evidence type="ECO:0000313" key="11">
    <source>
        <dbReference type="Proteomes" id="UP000078541"/>
    </source>
</evidence>
<evidence type="ECO:0000256" key="6">
    <source>
        <dbReference type="ARBA" id="ARBA00023242"/>
    </source>
</evidence>
<feature type="domain" description="C2H2-type" evidence="9">
    <location>
        <begin position="395"/>
        <end position="422"/>
    </location>
</feature>
<dbReference type="PROSITE" id="PS00028">
    <property type="entry name" value="ZINC_FINGER_C2H2_1"/>
    <property type="match status" value="5"/>
</dbReference>
<keyword evidence="3" id="KW-0677">Repeat</keyword>
<evidence type="ECO:0000256" key="1">
    <source>
        <dbReference type="ARBA" id="ARBA00004123"/>
    </source>
</evidence>
<gene>
    <name evidence="10" type="ORF">ALC56_06032</name>
</gene>
<feature type="domain" description="C2H2-type" evidence="9">
    <location>
        <begin position="365"/>
        <end position="387"/>
    </location>
</feature>
<dbReference type="AlphaFoldDB" id="A0A195FHR4"/>
<feature type="region of interest" description="Disordered" evidence="8">
    <location>
        <begin position="53"/>
        <end position="78"/>
    </location>
</feature>
<name>A0A195FHR4_9HYME</name>
<dbReference type="SUPFAM" id="SSF57667">
    <property type="entry name" value="beta-beta-alpha zinc fingers"/>
    <property type="match status" value="3"/>
</dbReference>
<dbReference type="Gene3D" id="3.30.160.60">
    <property type="entry name" value="Classic Zinc Finger"/>
    <property type="match status" value="3"/>
</dbReference>
<evidence type="ECO:0000256" key="5">
    <source>
        <dbReference type="ARBA" id="ARBA00022833"/>
    </source>
</evidence>
<protein>
    <recommendedName>
        <fullName evidence="9">C2H2-type domain-containing protein</fullName>
    </recommendedName>
</protein>
<dbReference type="GO" id="GO:0008270">
    <property type="term" value="F:zinc ion binding"/>
    <property type="evidence" value="ECO:0007669"/>
    <property type="project" value="UniProtKB-KW"/>
</dbReference>
<evidence type="ECO:0000256" key="3">
    <source>
        <dbReference type="ARBA" id="ARBA00022737"/>
    </source>
</evidence>
<dbReference type="GO" id="GO:0005634">
    <property type="term" value="C:nucleus"/>
    <property type="evidence" value="ECO:0007669"/>
    <property type="project" value="UniProtKB-SubCell"/>
</dbReference>
<keyword evidence="2" id="KW-0479">Metal-binding</keyword>
<evidence type="ECO:0000259" key="9">
    <source>
        <dbReference type="PROSITE" id="PS50157"/>
    </source>
</evidence>
<dbReference type="PROSITE" id="PS50157">
    <property type="entry name" value="ZINC_FINGER_C2H2_2"/>
    <property type="match status" value="5"/>
</dbReference>
<dbReference type="FunFam" id="3.30.160.60:FF:000145">
    <property type="entry name" value="Zinc finger protein 574"/>
    <property type="match status" value="1"/>
</dbReference>
<keyword evidence="6" id="KW-0539">Nucleus</keyword>
<evidence type="ECO:0000256" key="4">
    <source>
        <dbReference type="ARBA" id="ARBA00022771"/>
    </source>
</evidence>
<sequence>MITYMVNSCLSTQNTKVDCKLIRFFSFPEEQFVSFTITINAKNISHTMSAKVSAKRRKLDEHSHVSTTPPQSPSMQNNIEDLFGRSKADTSKNYGSMNGSSILTSVIQNSQANAKTYRLIIQIDKIRSKPAPKCKKILPLVTFNNDTKDTETIKSKTKKEPVNKEPCVKGTCKLKKCIYQSKIAFQCEVCDKYFFEMKPLSKSYPCAKCSMSFSDLQSLCIHINKIHFTCDICLIECSSQMMIDKHSKLHINTNSRHPYKCHMCRKVFDQKNNIKQHYLQEHGKINVQNTVIQVSSPMTTILPKQTDYSCTNCNINFTSDQAYRNHTCSNGKKESITCNIKSEKMIPVPSPLTGSQIGILQAVKFSCRVCSKEFDNVKEVDLHTRTHLEVPEEDLKCNICKKLFKNNTIFTEHLKQHLERAHVCPICSKAFINKISLNNHLKTHTKVVE</sequence>
<feature type="domain" description="C2H2-type" evidence="9">
    <location>
        <begin position="259"/>
        <end position="282"/>
    </location>
</feature>
<dbReference type="STRING" id="34720.A0A195FHR4"/>
<comment type="subcellular location">
    <subcellularLocation>
        <location evidence="1">Nucleus</location>
    </subcellularLocation>
</comment>
<proteinExistence type="predicted"/>
<evidence type="ECO:0000256" key="7">
    <source>
        <dbReference type="PROSITE-ProRule" id="PRU00042"/>
    </source>
</evidence>
<feature type="domain" description="C2H2-type" evidence="9">
    <location>
        <begin position="422"/>
        <end position="445"/>
    </location>
</feature>
<keyword evidence="5" id="KW-0862">Zinc</keyword>
<organism evidence="10 11">
    <name type="scientific">Trachymyrmex septentrionalis</name>
    <dbReference type="NCBI Taxonomy" id="34720"/>
    <lineage>
        <taxon>Eukaryota</taxon>
        <taxon>Metazoa</taxon>
        <taxon>Ecdysozoa</taxon>
        <taxon>Arthropoda</taxon>
        <taxon>Hexapoda</taxon>
        <taxon>Insecta</taxon>
        <taxon>Pterygota</taxon>
        <taxon>Neoptera</taxon>
        <taxon>Endopterygota</taxon>
        <taxon>Hymenoptera</taxon>
        <taxon>Apocrita</taxon>
        <taxon>Aculeata</taxon>
        <taxon>Formicoidea</taxon>
        <taxon>Formicidae</taxon>
        <taxon>Myrmicinae</taxon>
        <taxon>Trachymyrmex</taxon>
    </lineage>
</organism>
<evidence type="ECO:0000313" key="10">
    <source>
        <dbReference type="EMBL" id="KYN39539.1"/>
    </source>
</evidence>
<dbReference type="PANTHER" id="PTHR24379:SF121">
    <property type="entry name" value="C2H2-TYPE DOMAIN-CONTAINING PROTEIN"/>
    <property type="match status" value="1"/>
</dbReference>